<proteinExistence type="inferred from homology"/>
<dbReference type="SUPFAM" id="SSF52540">
    <property type="entry name" value="P-loop containing nucleoside triphosphate hydrolases"/>
    <property type="match status" value="1"/>
</dbReference>
<protein>
    <submittedName>
        <fullName evidence="6">ABC transporter ATP-binding protein</fullName>
    </submittedName>
</protein>
<dbReference type="PANTHER" id="PTHR42798:SF6">
    <property type="entry name" value="CELL DIVISION ATP-BINDING PROTEIN FTSE"/>
    <property type="match status" value="1"/>
</dbReference>
<dbReference type="SMART" id="SM00382">
    <property type="entry name" value="AAA"/>
    <property type="match status" value="1"/>
</dbReference>
<dbReference type="RefSeq" id="WP_194702907.1">
    <property type="nucleotide sequence ID" value="NZ_JADKNH010000010.1"/>
</dbReference>
<keyword evidence="7" id="KW-1185">Reference proteome</keyword>
<sequence>MIKISNLRKVYQTGDVVFEALKGVDLHIEKGEFVSIIGPSGSGKSTLMNILGCLDNASDGFYELDGEVTKDLSDDALSELRNEKIGFIYQSFNLLPKLTVIENVELPLIYSKYTLEKKREKALEMLSMVGLSNRVDHRPNEISGGQRQRVAIARALVCEPSIILADEPTGNLDSKTTDEVMMILKDLNRMGNTIIVVTHEHEIAAQTDRVITIKDGLIIKDEKTVKI</sequence>
<keyword evidence="2" id="KW-0813">Transport</keyword>
<dbReference type="EMBL" id="JADKNH010000010">
    <property type="protein sequence ID" value="MBF4694666.1"/>
    <property type="molecule type" value="Genomic_DNA"/>
</dbReference>
<accession>A0ABR9ZXJ0</accession>
<keyword evidence="3" id="KW-0547">Nucleotide-binding</keyword>
<reference evidence="6 7" key="1">
    <citation type="submission" date="2020-11" db="EMBL/GenBank/DDBJ databases">
        <title>Fusibacter basophilias sp. nov.</title>
        <authorList>
            <person name="Qiu D."/>
        </authorList>
    </citation>
    <scope>NUCLEOTIDE SEQUENCE [LARGE SCALE GENOMIC DNA]</scope>
    <source>
        <strain evidence="6 7">Q10-2</strain>
    </source>
</reference>
<keyword evidence="4 6" id="KW-0067">ATP-binding</keyword>
<dbReference type="InterPro" id="IPR027417">
    <property type="entry name" value="P-loop_NTPase"/>
</dbReference>
<dbReference type="Pfam" id="PF00005">
    <property type="entry name" value="ABC_tran"/>
    <property type="match status" value="1"/>
</dbReference>
<dbReference type="GO" id="GO:0005524">
    <property type="term" value="F:ATP binding"/>
    <property type="evidence" value="ECO:0007669"/>
    <property type="project" value="UniProtKB-KW"/>
</dbReference>
<evidence type="ECO:0000313" key="6">
    <source>
        <dbReference type="EMBL" id="MBF4694666.1"/>
    </source>
</evidence>
<comment type="similarity">
    <text evidence="1">Belongs to the ABC transporter superfamily.</text>
</comment>
<dbReference type="PANTHER" id="PTHR42798">
    <property type="entry name" value="LIPOPROTEIN-RELEASING SYSTEM ATP-BINDING PROTEIN LOLD"/>
    <property type="match status" value="1"/>
</dbReference>
<comment type="caution">
    <text evidence="6">The sequence shown here is derived from an EMBL/GenBank/DDBJ whole genome shotgun (WGS) entry which is preliminary data.</text>
</comment>
<evidence type="ECO:0000256" key="1">
    <source>
        <dbReference type="ARBA" id="ARBA00005417"/>
    </source>
</evidence>
<dbReference type="CDD" id="cd03255">
    <property type="entry name" value="ABC_MJ0796_LolCDE_FtsE"/>
    <property type="match status" value="1"/>
</dbReference>
<dbReference type="InterPro" id="IPR003593">
    <property type="entry name" value="AAA+_ATPase"/>
</dbReference>
<evidence type="ECO:0000256" key="3">
    <source>
        <dbReference type="ARBA" id="ARBA00022741"/>
    </source>
</evidence>
<gene>
    <name evidence="6" type="ORF">ISU02_16255</name>
</gene>
<dbReference type="PROSITE" id="PS00211">
    <property type="entry name" value="ABC_TRANSPORTER_1"/>
    <property type="match status" value="1"/>
</dbReference>
<organism evidence="6 7">
    <name type="scientific">Fusibacter ferrireducens</name>
    <dbReference type="NCBI Taxonomy" id="2785058"/>
    <lineage>
        <taxon>Bacteria</taxon>
        <taxon>Bacillati</taxon>
        <taxon>Bacillota</taxon>
        <taxon>Clostridia</taxon>
        <taxon>Eubacteriales</taxon>
        <taxon>Eubacteriales Family XII. Incertae Sedis</taxon>
        <taxon>Fusibacter</taxon>
    </lineage>
</organism>
<dbReference type="InterPro" id="IPR003439">
    <property type="entry name" value="ABC_transporter-like_ATP-bd"/>
</dbReference>
<feature type="domain" description="ABC transporter" evidence="5">
    <location>
        <begin position="2"/>
        <end position="227"/>
    </location>
</feature>
<dbReference type="Proteomes" id="UP000614200">
    <property type="component" value="Unassembled WGS sequence"/>
</dbReference>
<evidence type="ECO:0000256" key="2">
    <source>
        <dbReference type="ARBA" id="ARBA00022448"/>
    </source>
</evidence>
<name>A0ABR9ZXJ0_9FIRM</name>
<evidence type="ECO:0000259" key="5">
    <source>
        <dbReference type="PROSITE" id="PS50893"/>
    </source>
</evidence>
<dbReference type="PROSITE" id="PS50893">
    <property type="entry name" value="ABC_TRANSPORTER_2"/>
    <property type="match status" value="1"/>
</dbReference>
<dbReference type="InterPro" id="IPR017911">
    <property type="entry name" value="MacB-like_ATP-bd"/>
</dbReference>
<evidence type="ECO:0000256" key="4">
    <source>
        <dbReference type="ARBA" id="ARBA00022840"/>
    </source>
</evidence>
<dbReference type="Gene3D" id="3.40.50.300">
    <property type="entry name" value="P-loop containing nucleotide triphosphate hydrolases"/>
    <property type="match status" value="1"/>
</dbReference>
<evidence type="ECO:0000313" key="7">
    <source>
        <dbReference type="Proteomes" id="UP000614200"/>
    </source>
</evidence>
<dbReference type="InterPro" id="IPR017871">
    <property type="entry name" value="ABC_transporter-like_CS"/>
</dbReference>